<dbReference type="EMBL" id="AVPH01000262">
    <property type="protein sequence ID" value="ERE03404.1"/>
    <property type="molecule type" value="Genomic_DNA"/>
</dbReference>
<comment type="caution">
    <text evidence="1">The sequence shown here is derived from an EMBL/GenBank/DDBJ whole genome shotgun (WGS) entry which is preliminary data.</text>
</comment>
<dbReference type="Proteomes" id="UP000016426">
    <property type="component" value="Unassembled WGS sequence"/>
</dbReference>
<keyword evidence="2" id="KW-1185">Reference proteome</keyword>
<accession>A0ABN0N449</accession>
<proteinExistence type="predicted"/>
<evidence type="ECO:0000313" key="2">
    <source>
        <dbReference type="Proteomes" id="UP000016426"/>
    </source>
</evidence>
<organism evidence="1 2">
    <name type="scientific">Pseudogulbenkiania ferrooxidans EGD-HP2</name>
    <dbReference type="NCBI Taxonomy" id="1388764"/>
    <lineage>
        <taxon>Bacteria</taxon>
        <taxon>Pseudomonadati</taxon>
        <taxon>Pseudomonadota</taxon>
        <taxon>Betaproteobacteria</taxon>
        <taxon>Neisseriales</taxon>
        <taxon>Chromobacteriaceae</taxon>
        <taxon>Pseudogulbenkiania</taxon>
    </lineage>
</organism>
<reference evidence="1 2" key="1">
    <citation type="journal article" date="2013" name="Genome Announc.">
        <title>Genome Sequence of the Pigment-Producing Bacterium Pseudogulbenkiania ferrooxidans, Isolated from Loktak Lake.</title>
        <authorList>
            <person name="Puranik S."/>
            <person name="Talkal R."/>
            <person name="Qureshi A."/>
            <person name="Khardenavis A."/>
            <person name="Kapley A."/>
            <person name="Purohit H.J."/>
        </authorList>
    </citation>
    <scope>NUCLEOTIDE SEQUENCE [LARGE SCALE GENOMIC DNA]</scope>
    <source>
        <strain evidence="1 2">EGD-HP2</strain>
    </source>
</reference>
<gene>
    <name evidence="1" type="ORF">O166_12340</name>
</gene>
<protein>
    <submittedName>
        <fullName evidence="1">Uncharacterized protein</fullName>
    </submittedName>
</protein>
<dbReference type="RefSeq" id="WP_021478019.1">
    <property type="nucleotide sequence ID" value="NZ_AVPH01000262.1"/>
</dbReference>
<name>A0ABN0N449_9NEIS</name>
<evidence type="ECO:0000313" key="1">
    <source>
        <dbReference type="EMBL" id="ERE03404.1"/>
    </source>
</evidence>
<sequence>MDRAELERLAGEYIADMTSIRGRRVFRLIMRELVGFDHVVSCPSAAGAAMLLALGEGGCIACCRSNGKGERVEIVFVERDGAVARRAYNLLKDSLPEIDCQSFTIEDLENGSLVARARPPLDWNGWRGLLPERLRRCLIEEE</sequence>